<dbReference type="Proteomes" id="UP000295247">
    <property type="component" value="Unassembled WGS sequence"/>
</dbReference>
<comment type="caution">
    <text evidence="1">The sequence shown here is derived from an EMBL/GenBank/DDBJ whole genome shotgun (WGS) entry which is preliminary data.</text>
</comment>
<proteinExistence type="predicted"/>
<name>A0A4R4A8P1_MARGR</name>
<dbReference type="AlphaFoldDB" id="A0A4R4A8P1"/>
<dbReference type="EMBL" id="SMDC01000007">
    <property type="protein sequence ID" value="TCW35135.1"/>
    <property type="molecule type" value="Genomic_DNA"/>
</dbReference>
<accession>A0A4R4A8P1</accession>
<organism evidence="1 2">
    <name type="scientific">Marichromatium gracile</name>
    <name type="common">Chromatium gracile</name>
    <dbReference type="NCBI Taxonomy" id="1048"/>
    <lineage>
        <taxon>Bacteria</taxon>
        <taxon>Pseudomonadati</taxon>
        <taxon>Pseudomonadota</taxon>
        <taxon>Gammaproteobacteria</taxon>
        <taxon>Chromatiales</taxon>
        <taxon>Chromatiaceae</taxon>
        <taxon>Marichromatium</taxon>
    </lineage>
</organism>
<reference evidence="1 2" key="1">
    <citation type="submission" date="2019-03" db="EMBL/GenBank/DDBJ databases">
        <title>Genomic Encyclopedia of Type Strains, Phase IV (KMG-IV): sequencing the most valuable type-strain genomes for metagenomic binning, comparative biology and taxonomic classification.</title>
        <authorList>
            <person name="Goeker M."/>
        </authorList>
    </citation>
    <scope>NUCLEOTIDE SEQUENCE [LARGE SCALE GENOMIC DNA]</scope>
    <source>
        <strain evidence="1 2">DSM 203</strain>
    </source>
</reference>
<protein>
    <submittedName>
        <fullName evidence="1">Uncharacterized protein</fullName>
    </submittedName>
</protein>
<evidence type="ECO:0000313" key="2">
    <source>
        <dbReference type="Proteomes" id="UP000295247"/>
    </source>
</evidence>
<gene>
    <name evidence="1" type="ORF">EDC29_10774</name>
</gene>
<sequence length="65" mass="7785">MHKHQNDNDVAIDEMNLDARIDHYRREIADLTPPATFREEVLVNVYRCLLQRYDKEHHTSHQALT</sequence>
<dbReference type="RefSeq" id="WP_132229879.1">
    <property type="nucleotide sequence ID" value="NZ_JAKEDQ010000001.1"/>
</dbReference>
<evidence type="ECO:0000313" key="1">
    <source>
        <dbReference type="EMBL" id="TCW35135.1"/>
    </source>
</evidence>